<evidence type="ECO:0000256" key="1">
    <source>
        <dbReference type="SAM" id="Phobius"/>
    </source>
</evidence>
<keyword evidence="1" id="KW-0472">Membrane</keyword>
<evidence type="ECO:0000313" key="2">
    <source>
        <dbReference type="EMBL" id="GAA0681668.1"/>
    </source>
</evidence>
<organism evidence="2 3">
    <name type="scientific">Natronoarchaeum mannanilyticum</name>
    <dbReference type="NCBI Taxonomy" id="926360"/>
    <lineage>
        <taxon>Archaea</taxon>
        <taxon>Methanobacteriati</taxon>
        <taxon>Methanobacteriota</taxon>
        <taxon>Stenosarchaea group</taxon>
        <taxon>Halobacteria</taxon>
        <taxon>Halobacteriales</taxon>
        <taxon>Natronoarchaeaceae</taxon>
    </lineage>
</organism>
<dbReference type="EMBL" id="BAAADV010000008">
    <property type="protein sequence ID" value="GAA0681668.1"/>
    <property type="molecule type" value="Genomic_DNA"/>
</dbReference>
<proteinExistence type="predicted"/>
<keyword evidence="1" id="KW-1133">Transmembrane helix</keyword>
<reference evidence="2 3" key="1">
    <citation type="journal article" date="2019" name="Int. J. Syst. Evol. Microbiol.">
        <title>The Global Catalogue of Microorganisms (GCM) 10K type strain sequencing project: providing services to taxonomists for standard genome sequencing and annotation.</title>
        <authorList>
            <consortium name="The Broad Institute Genomics Platform"/>
            <consortium name="The Broad Institute Genome Sequencing Center for Infectious Disease"/>
            <person name="Wu L."/>
            <person name="Ma J."/>
        </authorList>
    </citation>
    <scope>NUCLEOTIDE SEQUENCE [LARGE SCALE GENOMIC DNA]</scope>
    <source>
        <strain evidence="2 3">JCM 16328</strain>
    </source>
</reference>
<name>A0AAV3TD79_9EURY</name>
<dbReference type="Proteomes" id="UP001500420">
    <property type="component" value="Unassembled WGS sequence"/>
</dbReference>
<keyword evidence="1" id="KW-0812">Transmembrane</keyword>
<accession>A0AAV3TD79</accession>
<dbReference type="AlphaFoldDB" id="A0AAV3TD79"/>
<protein>
    <submittedName>
        <fullName evidence="2">Uncharacterized protein</fullName>
    </submittedName>
</protein>
<feature type="transmembrane region" description="Helical" evidence="1">
    <location>
        <begin position="95"/>
        <end position="115"/>
    </location>
</feature>
<sequence>MTPPSVYEHFQVTDLDHPDGVYRVVGTDDGTVTLLRVADADGQRVNSGEIVTVRSDELAECPEAKNPDGNRPLGEKVTSNLMMTFWSLRAFAQQLVVHPIPSVLAVALVAIGVVGEEFVQLPSAAQSALILGGSLGLAYIGSGRL</sequence>
<comment type="caution">
    <text evidence="2">The sequence shown here is derived from an EMBL/GenBank/DDBJ whole genome shotgun (WGS) entry which is preliminary data.</text>
</comment>
<keyword evidence="3" id="KW-1185">Reference proteome</keyword>
<evidence type="ECO:0000313" key="3">
    <source>
        <dbReference type="Proteomes" id="UP001500420"/>
    </source>
</evidence>
<feature type="transmembrane region" description="Helical" evidence="1">
    <location>
        <begin position="121"/>
        <end position="140"/>
    </location>
</feature>
<gene>
    <name evidence="2" type="ORF">GCM10009020_33420</name>
</gene>